<gene>
    <name evidence="2" type="ORF">DFH07DRAFT_763680</name>
</gene>
<dbReference type="AlphaFoldDB" id="A0AAD7KGE6"/>
<protein>
    <submittedName>
        <fullName evidence="2">Uncharacterized protein</fullName>
    </submittedName>
</protein>
<feature type="signal peptide" evidence="1">
    <location>
        <begin position="1"/>
        <end position="22"/>
    </location>
</feature>
<organism evidence="2 3">
    <name type="scientific">Mycena maculata</name>
    <dbReference type="NCBI Taxonomy" id="230809"/>
    <lineage>
        <taxon>Eukaryota</taxon>
        <taxon>Fungi</taxon>
        <taxon>Dikarya</taxon>
        <taxon>Basidiomycota</taxon>
        <taxon>Agaricomycotina</taxon>
        <taxon>Agaricomycetes</taxon>
        <taxon>Agaricomycetidae</taxon>
        <taxon>Agaricales</taxon>
        <taxon>Marasmiineae</taxon>
        <taxon>Mycenaceae</taxon>
        <taxon>Mycena</taxon>
    </lineage>
</organism>
<accession>A0AAD7KGE6</accession>
<reference evidence="2" key="1">
    <citation type="submission" date="2023-03" db="EMBL/GenBank/DDBJ databases">
        <title>Massive genome expansion in bonnet fungi (Mycena s.s.) driven by repeated elements and novel gene families across ecological guilds.</title>
        <authorList>
            <consortium name="Lawrence Berkeley National Laboratory"/>
            <person name="Harder C.B."/>
            <person name="Miyauchi S."/>
            <person name="Viragh M."/>
            <person name="Kuo A."/>
            <person name="Thoen E."/>
            <person name="Andreopoulos B."/>
            <person name="Lu D."/>
            <person name="Skrede I."/>
            <person name="Drula E."/>
            <person name="Henrissat B."/>
            <person name="Morin E."/>
            <person name="Kohler A."/>
            <person name="Barry K."/>
            <person name="LaButti K."/>
            <person name="Morin E."/>
            <person name="Salamov A."/>
            <person name="Lipzen A."/>
            <person name="Mereny Z."/>
            <person name="Hegedus B."/>
            <person name="Baldrian P."/>
            <person name="Stursova M."/>
            <person name="Weitz H."/>
            <person name="Taylor A."/>
            <person name="Grigoriev I.V."/>
            <person name="Nagy L.G."/>
            <person name="Martin F."/>
            <person name="Kauserud H."/>
        </authorList>
    </citation>
    <scope>NUCLEOTIDE SEQUENCE</scope>
    <source>
        <strain evidence="2">CBHHK188m</strain>
    </source>
</reference>
<keyword evidence="1" id="KW-0732">Signal</keyword>
<keyword evidence="3" id="KW-1185">Reference proteome</keyword>
<evidence type="ECO:0000313" key="2">
    <source>
        <dbReference type="EMBL" id="KAJ7785065.1"/>
    </source>
</evidence>
<feature type="chain" id="PRO_5042015549" evidence="1">
    <location>
        <begin position="23"/>
        <end position="154"/>
    </location>
</feature>
<proteinExistence type="predicted"/>
<name>A0AAD7KGE6_9AGAR</name>
<comment type="caution">
    <text evidence="2">The sequence shown here is derived from an EMBL/GenBank/DDBJ whole genome shotgun (WGS) entry which is preliminary data.</text>
</comment>
<evidence type="ECO:0000313" key="3">
    <source>
        <dbReference type="Proteomes" id="UP001215280"/>
    </source>
</evidence>
<evidence type="ECO:0000256" key="1">
    <source>
        <dbReference type="SAM" id="SignalP"/>
    </source>
</evidence>
<dbReference type="EMBL" id="JARJLG010000001">
    <property type="protein sequence ID" value="KAJ7785065.1"/>
    <property type="molecule type" value="Genomic_DNA"/>
</dbReference>
<dbReference type="Proteomes" id="UP001215280">
    <property type="component" value="Unassembled WGS sequence"/>
</dbReference>
<sequence>MFNLKFFIFFATAANLLTSAAGQNWEIQVYEASAGGTSSCTGGGTTIASSDTNECHVVGLGSNEVGFNVLVDEGLSGAEYVLTARMRSNSWDRVPVSLVLLLSVTEQREKPGSTESPSLPFIGYYPLKLRDVHVAFKFDVLALLAGTVPDHVLG</sequence>